<dbReference type="InterPro" id="IPR050194">
    <property type="entry name" value="Glycosyltransferase_grp1"/>
</dbReference>
<dbReference type="Proteomes" id="UP000631421">
    <property type="component" value="Unassembled WGS sequence"/>
</dbReference>
<organism evidence="3 4">
    <name type="scientific">Pseudanabaena cinerea FACHB-1277</name>
    <dbReference type="NCBI Taxonomy" id="2949581"/>
    <lineage>
        <taxon>Bacteria</taxon>
        <taxon>Bacillati</taxon>
        <taxon>Cyanobacteriota</taxon>
        <taxon>Cyanophyceae</taxon>
        <taxon>Pseudanabaenales</taxon>
        <taxon>Pseudanabaenaceae</taxon>
        <taxon>Pseudanabaena</taxon>
        <taxon>Pseudanabaena cinerea</taxon>
    </lineage>
</organism>
<dbReference type="AlphaFoldDB" id="A0A926Z8I1"/>
<evidence type="ECO:0000259" key="2">
    <source>
        <dbReference type="Pfam" id="PF13579"/>
    </source>
</evidence>
<feature type="domain" description="Glycosyl transferase family 1" evidence="1">
    <location>
        <begin position="200"/>
        <end position="365"/>
    </location>
</feature>
<dbReference type="PANTHER" id="PTHR45947">
    <property type="entry name" value="SULFOQUINOVOSYL TRANSFERASE SQD2"/>
    <property type="match status" value="1"/>
</dbReference>
<dbReference type="InterPro" id="IPR001296">
    <property type="entry name" value="Glyco_trans_1"/>
</dbReference>
<dbReference type="CDD" id="cd03801">
    <property type="entry name" value="GT4_PimA-like"/>
    <property type="match status" value="1"/>
</dbReference>
<dbReference type="Gene3D" id="3.40.50.2000">
    <property type="entry name" value="Glycogen Phosphorylase B"/>
    <property type="match status" value="2"/>
</dbReference>
<proteinExistence type="predicted"/>
<reference evidence="3 4" key="1">
    <citation type="journal article" date="2015" name="ISME J.">
        <title>Draft Genome Sequence of Streptomyces incarnatus NRRL8089, which Produces the Nucleoside Antibiotic Sinefungin.</title>
        <authorList>
            <person name="Oshima K."/>
            <person name="Hattori M."/>
            <person name="Shimizu H."/>
            <person name="Fukuda K."/>
            <person name="Nemoto M."/>
            <person name="Inagaki K."/>
            <person name="Tamura T."/>
        </authorList>
    </citation>
    <scope>NUCLEOTIDE SEQUENCE [LARGE SCALE GENOMIC DNA]</scope>
    <source>
        <strain evidence="3 4">FACHB-1277</strain>
    </source>
</reference>
<feature type="domain" description="Glycosyltransferase subfamily 4-like N-terminal" evidence="2">
    <location>
        <begin position="20"/>
        <end position="184"/>
    </location>
</feature>
<dbReference type="PANTHER" id="PTHR45947:SF3">
    <property type="entry name" value="SULFOQUINOVOSYL TRANSFERASE SQD2"/>
    <property type="match status" value="1"/>
</dbReference>
<protein>
    <submittedName>
        <fullName evidence="3">Glycosyltransferase family 4 protein</fullName>
    </submittedName>
</protein>
<dbReference type="EMBL" id="JACJPY010000155">
    <property type="protein sequence ID" value="MBD2152810.1"/>
    <property type="molecule type" value="Genomic_DNA"/>
</dbReference>
<gene>
    <name evidence="3" type="ORF">H6F44_22240</name>
</gene>
<dbReference type="InterPro" id="IPR028098">
    <property type="entry name" value="Glyco_trans_4-like_N"/>
</dbReference>
<evidence type="ECO:0000313" key="3">
    <source>
        <dbReference type="EMBL" id="MBD2152810.1"/>
    </source>
</evidence>
<sequence>MDQQRDRKRILFVSYTAMLGGGELCLLDFAKAYRDSSEVLLLTDGVLKTRLESLGVRVNLLTSSKRSLAAVKASSGLASLKSIGELWRLGRQVAQKSKDFDLIHANNQKGFVVAAIARFLGGAPVVWHLHDILTADIFSPLNRRIAVTLANWCATRVMVNSQATADAFIAAGGNSRLLRTVHNGFDSEVFDRVKDNQAGLREELRIPRDRPLVGIFSRISYWKGQQVLLEAAMQLPNVHLLLVGDALFGEAEYAERLKNMAMQDSLKGRVHWLGFHEDIPALMKACDLIVHCSTAPEPFGRVVVEAQLAKRPAIATIGGGTSEIIEDRVTGLLIPANDPQLLAQAIQDILSDRDFANKLTAAAYEQAKTKFSISSVCAEFEMAIAGI</sequence>
<name>A0A926Z8I1_9CYAN</name>
<dbReference type="Pfam" id="PF00534">
    <property type="entry name" value="Glycos_transf_1"/>
    <property type="match status" value="1"/>
</dbReference>
<dbReference type="SUPFAM" id="SSF53756">
    <property type="entry name" value="UDP-Glycosyltransferase/glycogen phosphorylase"/>
    <property type="match status" value="1"/>
</dbReference>
<accession>A0A926Z8I1</accession>
<evidence type="ECO:0000259" key="1">
    <source>
        <dbReference type="Pfam" id="PF00534"/>
    </source>
</evidence>
<dbReference type="GO" id="GO:0016758">
    <property type="term" value="F:hexosyltransferase activity"/>
    <property type="evidence" value="ECO:0007669"/>
    <property type="project" value="TreeGrafter"/>
</dbReference>
<keyword evidence="4" id="KW-1185">Reference proteome</keyword>
<comment type="caution">
    <text evidence="3">The sequence shown here is derived from an EMBL/GenBank/DDBJ whole genome shotgun (WGS) entry which is preliminary data.</text>
</comment>
<dbReference type="Pfam" id="PF13579">
    <property type="entry name" value="Glyco_trans_4_4"/>
    <property type="match status" value="1"/>
</dbReference>
<dbReference type="RefSeq" id="WP_190353268.1">
    <property type="nucleotide sequence ID" value="NZ_JACJPY010000155.1"/>
</dbReference>
<evidence type="ECO:0000313" key="4">
    <source>
        <dbReference type="Proteomes" id="UP000631421"/>
    </source>
</evidence>